<evidence type="ECO:0000256" key="3">
    <source>
        <dbReference type="ARBA" id="ARBA00022448"/>
    </source>
</evidence>
<keyword evidence="11" id="KW-1185">Reference proteome</keyword>
<dbReference type="Proteomes" id="UP000028524">
    <property type="component" value="Unassembled WGS sequence"/>
</dbReference>
<dbReference type="HOGENOM" id="CLU_001265_30_12_1"/>
<evidence type="ECO:0000256" key="7">
    <source>
        <dbReference type="RuleBase" id="RU003346"/>
    </source>
</evidence>
<comment type="subcellular location">
    <subcellularLocation>
        <location evidence="1">Membrane</location>
        <topology evidence="1">Multi-pass membrane protein</topology>
    </subcellularLocation>
</comment>
<feature type="domain" description="Major facilitator superfamily (MFS) profile" evidence="9">
    <location>
        <begin position="38"/>
        <end position="483"/>
    </location>
</feature>
<gene>
    <name evidence="10" type="ORF">S40285_02901</name>
</gene>
<dbReference type="SUPFAM" id="SSF103473">
    <property type="entry name" value="MFS general substrate transporter"/>
    <property type="match status" value="1"/>
</dbReference>
<dbReference type="Gene3D" id="1.20.1250.20">
    <property type="entry name" value="MFS general substrate transporter like domains"/>
    <property type="match status" value="1"/>
</dbReference>
<feature type="transmembrane region" description="Helical" evidence="8">
    <location>
        <begin position="461"/>
        <end position="479"/>
    </location>
</feature>
<organism evidence="10 11">
    <name type="scientific">Stachybotrys chlorohalonatus (strain IBT 40285)</name>
    <dbReference type="NCBI Taxonomy" id="1283841"/>
    <lineage>
        <taxon>Eukaryota</taxon>
        <taxon>Fungi</taxon>
        <taxon>Dikarya</taxon>
        <taxon>Ascomycota</taxon>
        <taxon>Pezizomycotina</taxon>
        <taxon>Sordariomycetes</taxon>
        <taxon>Hypocreomycetidae</taxon>
        <taxon>Hypocreales</taxon>
        <taxon>Stachybotryaceae</taxon>
        <taxon>Stachybotrys</taxon>
    </lineage>
</organism>
<dbReference type="InterPro" id="IPR050360">
    <property type="entry name" value="MFS_Sugar_Transporters"/>
</dbReference>
<evidence type="ECO:0000256" key="1">
    <source>
        <dbReference type="ARBA" id="ARBA00004141"/>
    </source>
</evidence>
<feature type="transmembrane region" description="Helical" evidence="8">
    <location>
        <begin position="325"/>
        <end position="347"/>
    </location>
</feature>
<evidence type="ECO:0000256" key="6">
    <source>
        <dbReference type="ARBA" id="ARBA00023136"/>
    </source>
</evidence>
<dbReference type="PROSITE" id="PS00216">
    <property type="entry name" value="SUGAR_TRANSPORT_1"/>
    <property type="match status" value="1"/>
</dbReference>
<dbReference type="Pfam" id="PF00083">
    <property type="entry name" value="Sugar_tr"/>
    <property type="match status" value="2"/>
</dbReference>
<dbReference type="PROSITE" id="PS50850">
    <property type="entry name" value="MFS"/>
    <property type="match status" value="1"/>
</dbReference>
<dbReference type="InterPro" id="IPR020846">
    <property type="entry name" value="MFS_dom"/>
</dbReference>
<comment type="similarity">
    <text evidence="2 7">Belongs to the major facilitator superfamily. Sugar transporter (TC 2.A.1.1) family.</text>
</comment>
<dbReference type="OrthoDB" id="8120565at2759"/>
<dbReference type="GO" id="GO:0016020">
    <property type="term" value="C:membrane"/>
    <property type="evidence" value="ECO:0007669"/>
    <property type="project" value="UniProtKB-SubCell"/>
</dbReference>
<dbReference type="PANTHER" id="PTHR48022:SF20">
    <property type="entry name" value="MAJOR FACILITATOR SUPERFAMILY (MFS) PROFILE DOMAIN-CONTAINING PROTEIN-RELATED"/>
    <property type="match status" value="1"/>
</dbReference>
<feature type="transmembrane region" description="Helical" evidence="8">
    <location>
        <begin position="354"/>
        <end position="374"/>
    </location>
</feature>
<keyword evidence="4 8" id="KW-0812">Transmembrane</keyword>
<feature type="transmembrane region" description="Helical" evidence="8">
    <location>
        <begin position="108"/>
        <end position="128"/>
    </location>
</feature>
<protein>
    <recommendedName>
        <fullName evidence="9">Major facilitator superfamily (MFS) profile domain-containing protein</fullName>
    </recommendedName>
</protein>
<dbReference type="InterPro" id="IPR003663">
    <property type="entry name" value="Sugar/inositol_transpt"/>
</dbReference>
<name>A0A084QK80_STAC4</name>
<evidence type="ECO:0000256" key="5">
    <source>
        <dbReference type="ARBA" id="ARBA00022989"/>
    </source>
</evidence>
<reference evidence="10 11" key="1">
    <citation type="journal article" date="2014" name="BMC Genomics">
        <title>Comparative genome sequencing reveals chemotype-specific gene clusters in the toxigenic black mold Stachybotrys.</title>
        <authorList>
            <person name="Semeiks J."/>
            <person name="Borek D."/>
            <person name="Otwinowski Z."/>
            <person name="Grishin N.V."/>
        </authorList>
    </citation>
    <scope>NUCLEOTIDE SEQUENCE [LARGE SCALE GENOMIC DNA]</scope>
    <source>
        <strain evidence="10 11">IBT 40285</strain>
    </source>
</reference>
<evidence type="ECO:0000256" key="2">
    <source>
        <dbReference type="ARBA" id="ARBA00010992"/>
    </source>
</evidence>
<feature type="transmembrane region" description="Helical" evidence="8">
    <location>
        <begin position="288"/>
        <end position="310"/>
    </location>
</feature>
<feature type="transmembrane region" description="Helical" evidence="8">
    <location>
        <begin position="78"/>
        <end position="96"/>
    </location>
</feature>
<feature type="transmembrane region" description="Helical" evidence="8">
    <location>
        <begin position="140"/>
        <end position="158"/>
    </location>
</feature>
<evidence type="ECO:0000256" key="4">
    <source>
        <dbReference type="ARBA" id="ARBA00022692"/>
    </source>
</evidence>
<dbReference type="PANTHER" id="PTHR48022">
    <property type="entry name" value="PLASTIDIC GLUCOSE TRANSPORTER 4"/>
    <property type="match status" value="1"/>
</dbReference>
<dbReference type="InterPro" id="IPR005828">
    <property type="entry name" value="MFS_sugar_transport-like"/>
</dbReference>
<proteinExistence type="inferred from homology"/>
<feature type="transmembrane region" description="Helical" evidence="8">
    <location>
        <begin position="386"/>
        <end position="404"/>
    </location>
</feature>
<dbReference type="OMA" id="HMGEYDP"/>
<dbReference type="NCBIfam" id="TIGR00879">
    <property type="entry name" value="SP"/>
    <property type="match status" value="1"/>
</dbReference>
<dbReference type="InterPro" id="IPR005829">
    <property type="entry name" value="Sugar_transporter_CS"/>
</dbReference>
<keyword evidence="3 7" id="KW-0813">Transport</keyword>
<keyword evidence="6 8" id="KW-0472">Membrane</keyword>
<accession>A0A084QK80</accession>
<dbReference type="PRINTS" id="PR00171">
    <property type="entry name" value="SUGRTRNSPORT"/>
</dbReference>
<dbReference type="InterPro" id="IPR036259">
    <property type="entry name" value="MFS_trans_sf"/>
</dbReference>
<feature type="transmembrane region" description="Helical" evidence="8">
    <location>
        <begin position="39"/>
        <end position="66"/>
    </location>
</feature>
<dbReference type="STRING" id="1283841.A0A084QK80"/>
<evidence type="ECO:0000256" key="8">
    <source>
        <dbReference type="SAM" id="Phobius"/>
    </source>
</evidence>
<sequence length="546" mass="59506">MVATAGASAYDAALAKRQALMGSSGARALLKNWKVARIAAFACIGGVLYGYNQGMFSGILAMPAFGRHMEGYIDDPTLRGWMTAILELGAWFGALLSGFMAEVFSRKYGVLIATSFFILGVVVQITSITGGHESILAGRFITGIGVGSLSMIVPLYNSECAPPGCNFIGGTGDTQSDAAWLVPICIQLGPALILFAGMLWMPFSPRWLLHHGREDDARAVLARLRDLPPDHELIELEFLEIKAQSLFEKRSLAESFPHLREQTAWNIFKLQFVAIAALFKTKAMFRRVIVATVTMFFQQWTGINAVLYYAPQIFGQLGLSETETSLLATGVVGIVMFVATVPAVLWVDRLGRKPILSFGALGMGVCHLIIAVILARNIDNFHNQPASGWAAVVMVWLFVIHFGYSWGPCAWIIVAEQLDWCTGTTSCEAVPGTRSTIHQLTDSSVGQVTPEMLESITYGTYILFGLLTIMGSGFIWFFVPETKRVSLEEMDVLFGAQGTAQADIERIEEINREIGLNALLHRDTALSHELGDGEKMNAEAVAMSTA</sequence>
<feature type="transmembrane region" description="Helical" evidence="8">
    <location>
        <begin position="178"/>
        <end position="203"/>
    </location>
</feature>
<evidence type="ECO:0000259" key="9">
    <source>
        <dbReference type="PROSITE" id="PS50850"/>
    </source>
</evidence>
<dbReference type="GO" id="GO:0005351">
    <property type="term" value="F:carbohydrate:proton symporter activity"/>
    <property type="evidence" value="ECO:0007669"/>
    <property type="project" value="TreeGrafter"/>
</dbReference>
<evidence type="ECO:0000313" key="10">
    <source>
        <dbReference type="EMBL" id="KFA64365.1"/>
    </source>
</evidence>
<dbReference type="EMBL" id="KL660688">
    <property type="protein sequence ID" value="KFA64365.1"/>
    <property type="molecule type" value="Genomic_DNA"/>
</dbReference>
<dbReference type="AlphaFoldDB" id="A0A084QK80"/>
<evidence type="ECO:0000313" key="11">
    <source>
        <dbReference type="Proteomes" id="UP000028524"/>
    </source>
</evidence>
<keyword evidence="5 8" id="KW-1133">Transmembrane helix</keyword>
<dbReference type="InParanoid" id="A0A084QK80"/>